<dbReference type="AlphaFoldDB" id="A0AA38FAA2"/>
<dbReference type="EMBL" id="JAHRHJ020000011">
    <property type="protein sequence ID" value="KAH9295148.1"/>
    <property type="molecule type" value="Genomic_DNA"/>
</dbReference>
<feature type="compositionally biased region" description="Basic and acidic residues" evidence="1">
    <location>
        <begin position="58"/>
        <end position="69"/>
    </location>
</feature>
<feature type="compositionally biased region" description="Basic and acidic residues" evidence="1">
    <location>
        <begin position="1"/>
        <end position="10"/>
    </location>
</feature>
<organism evidence="2 3">
    <name type="scientific">Taxus chinensis</name>
    <name type="common">Chinese yew</name>
    <name type="synonym">Taxus wallichiana var. chinensis</name>
    <dbReference type="NCBI Taxonomy" id="29808"/>
    <lineage>
        <taxon>Eukaryota</taxon>
        <taxon>Viridiplantae</taxon>
        <taxon>Streptophyta</taxon>
        <taxon>Embryophyta</taxon>
        <taxon>Tracheophyta</taxon>
        <taxon>Spermatophyta</taxon>
        <taxon>Pinopsida</taxon>
        <taxon>Pinidae</taxon>
        <taxon>Conifers II</taxon>
        <taxon>Cupressales</taxon>
        <taxon>Taxaceae</taxon>
        <taxon>Taxus</taxon>
    </lineage>
</organism>
<keyword evidence="3" id="KW-1185">Reference proteome</keyword>
<evidence type="ECO:0000313" key="3">
    <source>
        <dbReference type="Proteomes" id="UP000824469"/>
    </source>
</evidence>
<sequence length="69" mass="7605">MRTNSPEHWDIWTVNANRGSAETEKVRTGTSGTKGRAGRGSPKEPKANQTTPRVIGQMRDEEAHFGRIG</sequence>
<feature type="non-terminal residue" evidence="2">
    <location>
        <position position="69"/>
    </location>
</feature>
<comment type="caution">
    <text evidence="2">The sequence shown here is derived from an EMBL/GenBank/DDBJ whole genome shotgun (WGS) entry which is preliminary data.</text>
</comment>
<protein>
    <submittedName>
        <fullName evidence="2">Uncharacterized protein</fullName>
    </submittedName>
</protein>
<reference evidence="2 3" key="1">
    <citation type="journal article" date="2021" name="Nat. Plants">
        <title>The Taxus genome provides insights into paclitaxel biosynthesis.</title>
        <authorList>
            <person name="Xiong X."/>
            <person name="Gou J."/>
            <person name="Liao Q."/>
            <person name="Li Y."/>
            <person name="Zhou Q."/>
            <person name="Bi G."/>
            <person name="Li C."/>
            <person name="Du R."/>
            <person name="Wang X."/>
            <person name="Sun T."/>
            <person name="Guo L."/>
            <person name="Liang H."/>
            <person name="Lu P."/>
            <person name="Wu Y."/>
            <person name="Zhang Z."/>
            <person name="Ro D.K."/>
            <person name="Shang Y."/>
            <person name="Huang S."/>
            <person name="Yan J."/>
        </authorList>
    </citation>
    <scope>NUCLEOTIDE SEQUENCE [LARGE SCALE GENOMIC DNA]</scope>
    <source>
        <strain evidence="2">Ta-2019</strain>
    </source>
</reference>
<gene>
    <name evidence="2" type="ORF">KI387_038736</name>
</gene>
<accession>A0AA38FAA2</accession>
<dbReference type="Proteomes" id="UP000824469">
    <property type="component" value="Unassembled WGS sequence"/>
</dbReference>
<name>A0AA38FAA2_TAXCH</name>
<evidence type="ECO:0000313" key="2">
    <source>
        <dbReference type="EMBL" id="KAH9295148.1"/>
    </source>
</evidence>
<proteinExistence type="predicted"/>
<feature type="region of interest" description="Disordered" evidence="1">
    <location>
        <begin position="1"/>
        <end position="69"/>
    </location>
</feature>
<evidence type="ECO:0000256" key="1">
    <source>
        <dbReference type="SAM" id="MobiDB-lite"/>
    </source>
</evidence>